<dbReference type="STRING" id="46223.SAMN05421852_10336"/>
<dbReference type="OrthoDB" id="9810528at2"/>
<dbReference type="RefSeq" id="WP_093228349.1">
    <property type="nucleotide sequence ID" value="NZ_FORR01000003.1"/>
</dbReference>
<protein>
    <submittedName>
        <fullName evidence="2">Zinc dependent phospholipase C</fullName>
    </submittedName>
</protein>
<feature type="domain" description="Phospholipase C/D" evidence="1">
    <location>
        <begin position="6"/>
        <end position="134"/>
    </location>
</feature>
<sequence>MPYAWTHILFGHELIQQAKLSPPQNRSFFQLGCQGPDFFFFHRFWQFTKKKTGERLGNLFHTKNCGPVLVEFIEAAKTYADLRDYVLGFITHYILDYSTHPYIHYRAGYKRFKHQELEVIIDTLIALELRNLKTWSTPLVPEIDIGHLPSHLVDIFWQITHQYYSDGNQEWKRNHYDEAYQHMKKAFQLFFDPQGLKSFFTFGLIAPFRHKKNIPNRDYLNLKRENWTHPAIKEETYTDSFWDLWEAALQDGKRILPRVVRYWETGEETRESLLQLVGNRSYDHGKDCSLNLDNVLSDPIV</sequence>
<organism evidence="2 3">
    <name type="scientific">Thermoflavimicrobium dichotomicum</name>
    <dbReference type="NCBI Taxonomy" id="46223"/>
    <lineage>
        <taxon>Bacteria</taxon>
        <taxon>Bacillati</taxon>
        <taxon>Bacillota</taxon>
        <taxon>Bacilli</taxon>
        <taxon>Bacillales</taxon>
        <taxon>Thermoactinomycetaceae</taxon>
        <taxon>Thermoflavimicrobium</taxon>
    </lineage>
</organism>
<evidence type="ECO:0000313" key="3">
    <source>
        <dbReference type="Proteomes" id="UP000199545"/>
    </source>
</evidence>
<evidence type="ECO:0000259" key="1">
    <source>
        <dbReference type="Pfam" id="PF00882"/>
    </source>
</evidence>
<evidence type="ECO:0000313" key="2">
    <source>
        <dbReference type="EMBL" id="SFI95429.1"/>
    </source>
</evidence>
<dbReference type="EMBL" id="FORR01000003">
    <property type="protein sequence ID" value="SFI95429.1"/>
    <property type="molecule type" value="Genomic_DNA"/>
</dbReference>
<proteinExistence type="predicted"/>
<dbReference type="InterPro" id="IPR029002">
    <property type="entry name" value="PLPC/GPLD1"/>
</dbReference>
<keyword evidence="3" id="KW-1185">Reference proteome</keyword>
<reference evidence="2 3" key="1">
    <citation type="submission" date="2016-10" db="EMBL/GenBank/DDBJ databases">
        <authorList>
            <person name="de Groot N.N."/>
        </authorList>
    </citation>
    <scope>NUCLEOTIDE SEQUENCE [LARGE SCALE GENOMIC DNA]</scope>
    <source>
        <strain evidence="2 3">DSM 44778</strain>
    </source>
</reference>
<dbReference type="Pfam" id="PF00882">
    <property type="entry name" value="Zn_dep_PLPC"/>
    <property type="match status" value="1"/>
</dbReference>
<accession>A0A1I3MEG8</accession>
<name>A0A1I3MEG8_9BACL</name>
<gene>
    <name evidence="2" type="ORF">SAMN05421852_10336</name>
</gene>
<dbReference type="AlphaFoldDB" id="A0A1I3MEG8"/>
<dbReference type="Proteomes" id="UP000199545">
    <property type="component" value="Unassembled WGS sequence"/>
</dbReference>